<comment type="subcellular location">
    <subcellularLocation>
        <location evidence="1">Membrane</location>
        <topology evidence="1">Multi-pass membrane protein</topology>
    </subcellularLocation>
</comment>
<feature type="transmembrane region" description="Helical" evidence="5">
    <location>
        <begin position="328"/>
        <end position="349"/>
    </location>
</feature>
<feature type="transmembrane region" description="Helical" evidence="5">
    <location>
        <begin position="107"/>
        <end position="128"/>
    </location>
</feature>
<evidence type="ECO:0000256" key="4">
    <source>
        <dbReference type="ARBA" id="ARBA00023136"/>
    </source>
</evidence>
<reference evidence="7" key="1">
    <citation type="submission" date="2020-05" db="EMBL/GenBank/DDBJ databases">
        <authorList>
            <person name="Chiriac C."/>
            <person name="Salcher M."/>
            <person name="Ghai R."/>
            <person name="Kavagutti S V."/>
        </authorList>
    </citation>
    <scope>NUCLEOTIDE SEQUENCE</scope>
</reference>
<dbReference type="GO" id="GO:0022857">
    <property type="term" value="F:transmembrane transporter activity"/>
    <property type="evidence" value="ECO:0007669"/>
    <property type="project" value="InterPro"/>
</dbReference>
<accession>A0A6J6L680</accession>
<feature type="transmembrane region" description="Helical" evidence="5">
    <location>
        <begin position="233"/>
        <end position="252"/>
    </location>
</feature>
<evidence type="ECO:0000256" key="2">
    <source>
        <dbReference type="ARBA" id="ARBA00022692"/>
    </source>
</evidence>
<keyword evidence="3 5" id="KW-1133">Transmembrane helix</keyword>
<dbReference type="InterPro" id="IPR020846">
    <property type="entry name" value="MFS_dom"/>
</dbReference>
<feature type="transmembrane region" description="Helical" evidence="5">
    <location>
        <begin position="295"/>
        <end position="316"/>
    </location>
</feature>
<feature type="transmembrane region" description="Helical" evidence="5">
    <location>
        <begin position="272"/>
        <end position="289"/>
    </location>
</feature>
<feature type="transmembrane region" description="Helical" evidence="5">
    <location>
        <begin position="168"/>
        <end position="187"/>
    </location>
</feature>
<feature type="transmembrane region" description="Helical" evidence="5">
    <location>
        <begin position="355"/>
        <end position="382"/>
    </location>
</feature>
<dbReference type="PANTHER" id="PTHR23501:SF154">
    <property type="entry name" value="MULTIDRUG-EFFLUX TRANSPORTER RV1634-RELATED"/>
    <property type="match status" value="1"/>
</dbReference>
<feature type="transmembrane region" description="Helical" evidence="5">
    <location>
        <begin position="428"/>
        <end position="446"/>
    </location>
</feature>
<evidence type="ECO:0000256" key="1">
    <source>
        <dbReference type="ARBA" id="ARBA00004141"/>
    </source>
</evidence>
<name>A0A6J6L680_9ZZZZ</name>
<gene>
    <name evidence="7" type="ORF">UFOPK2242_00742</name>
</gene>
<dbReference type="AlphaFoldDB" id="A0A6J6L680"/>
<keyword evidence="2 5" id="KW-0812">Transmembrane</keyword>
<dbReference type="InterPro" id="IPR036259">
    <property type="entry name" value="MFS_trans_sf"/>
</dbReference>
<dbReference type="PROSITE" id="PS50850">
    <property type="entry name" value="MFS"/>
    <property type="match status" value="1"/>
</dbReference>
<feature type="transmembrane region" description="Helical" evidence="5">
    <location>
        <begin position="21"/>
        <end position="39"/>
    </location>
</feature>
<dbReference type="EMBL" id="CAEZWM010000078">
    <property type="protein sequence ID" value="CAB4657096.1"/>
    <property type="molecule type" value="Genomic_DNA"/>
</dbReference>
<evidence type="ECO:0000259" key="6">
    <source>
        <dbReference type="PROSITE" id="PS50850"/>
    </source>
</evidence>
<feature type="transmembrane region" description="Helical" evidence="5">
    <location>
        <begin position="51"/>
        <end position="71"/>
    </location>
</feature>
<dbReference type="PANTHER" id="PTHR23501">
    <property type="entry name" value="MAJOR FACILITATOR SUPERFAMILY"/>
    <property type="match status" value="1"/>
</dbReference>
<dbReference type="GO" id="GO:0005886">
    <property type="term" value="C:plasma membrane"/>
    <property type="evidence" value="ECO:0007669"/>
    <property type="project" value="TreeGrafter"/>
</dbReference>
<organism evidence="7">
    <name type="scientific">freshwater metagenome</name>
    <dbReference type="NCBI Taxonomy" id="449393"/>
    <lineage>
        <taxon>unclassified sequences</taxon>
        <taxon>metagenomes</taxon>
        <taxon>ecological metagenomes</taxon>
    </lineage>
</organism>
<dbReference type="InterPro" id="IPR011701">
    <property type="entry name" value="MFS"/>
</dbReference>
<keyword evidence="4 5" id="KW-0472">Membrane</keyword>
<dbReference type="SUPFAM" id="SSF103473">
    <property type="entry name" value="MFS general substrate transporter"/>
    <property type="match status" value="1"/>
</dbReference>
<dbReference type="Gene3D" id="1.20.1250.20">
    <property type="entry name" value="MFS general substrate transporter like domains"/>
    <property type="match status" value="1"/>
</dbReference>
<evidence type="ECO:0000313" key="7">
    <source>
        <dbReference type="EMBL" id="CAB4657096.1"/>
    </source>
</evidence>
<evidence type="ECO:0000256" key="5">
    <source>
        <dbReference type="SAM" id="Phobius"/>
    </source>
</evidence>
<feature type="transmembrane region" description="Helical" evidence="5">
    <location>
        <begin position="83"/>
        <end position="101"/>
    </location>
</feature>
<proteinExistence type="predicted"/>
<sequence length="461" mass="46909">MASESRDGVLAPHRRATTIGLLLVITLVGFEALAIATVMPKVSRDLNGISLYGWVFSAFLLAQLVGIVVAGTSADRYGPERPFLIGLVLLALGLIIGALAPSMEVLVGARAIQGLGAGVIPAVAYVVIGRAYPTHLQPRMFAMLSTAWVVPSLIGPAIAAVVASAFGWRWVFAGIVPIVAIAALLAAPPMRKLPPTDRSPDAEPPASLADAIQVALGSGLFLGGLLAQNLFALLALCAIGGAIAVNALRRLVPTGTLRALPGTPAAVLSRGLLTFAFFGVDAFITLAVAEARGGSVAMGGFALTVGALCWTTGSWIQSHYVQRLHPPLLVRAGFAIIGVAIVLFCIAVSTSVSVFMFAVAWGVGGFGMGFAYAPISLVVLGGAEKGSEGRSSSALQLADVLGCAIGIGIGGALVAFGERSGWSPSSGLVINACIDLVAVIAGVSIASRLRTPPLAAQIQAP</sequence>
<dbReference type="Pfam" id="PF07690">
    <property type="entry name" value="MFS_1"/>
    <property type="match status" value="1"/>
</dbReference>
<feature type="transmembrane region" description="Helical" evidence="5">
    <location>
        <begin position="394"/>
        <end position="416"/>
    </location>
</feature>
<feature type="domain" description="Major facilitator superfamily (MFS) profile" evidence="6">
    <location>
        <begin position="17"/>
        <end position="450"/>
    </location>
</feature>
<evidence type="ECO:0000256" key="3">
    <source>
        <dbReference type="ARBA" id="ARBA00022989"/>
    </source>
</evidence>
<dbReference type="Gene3D" id="1.20.1720.10">
    <property type="entry name" value="Multidrug resistance protein D"/>
    <property type="match status" value="1"/>
</dbReference>
<protein>
    <submittedName>
        <fullName evidence="7">Unannotated protein</fullName>
    </submittedName>
</protein>
<feature type="transmembrane region" description="Helical" evidence="5">
    <location>
        <begin position="140"/>
        <end position="162"/>
    </location>
</feature>